<proteinExistence type="predicted"/>
<reference evidence="2 3" key="1">
    <citation type="journal article" date="2019" name="Nat. Plants">
        <title>Stout camphor tree genome fills gaps in understanding of flowering plant genome evolution.</title>
        <authorList>
            <person name="Chaw S.M."/>
            <person name="Liu Y.C."/>
            <person name="Wu Y.W."/>
            <person name="Wang H.Y."/>
            <person name="Lin C.I."/>
            <person name="Wu C.S."/>
            <person name="Ke H.M."/>
            <person name="Chang L.Y."/>
            <person name="Hsu C.Y."/>
            <person name="Yang H.T."/>
            <person name="Sudianto E."/>
            <person name="Hsu M.H."/>
            <person name="Wu K.P."/>
            <person name="Wang L.N."/>
            <person name="Leebens-Mack J.H."/>
            <person name="Tsai I.J."/>
        </authorList>
    </citation>
    <scope>NUCLEOTIDE SEQUENCE [LARGE SCALE GENOMIC DNA]</scope>
    <source>
        <strain evidence="3">cv. Chaw 1501</strain>
        <tissue evidence="2">Young leaves</tissue>
    </source>
</reference>
<sequence>MLYRCESEDYQVIQDNRRFEVVETICAIQSIVLHECGEVLQTLGGAAGDKEHGFQEEEDEKEEMGDHSETGDHIDEDSNTDESSSIGFSSFESPIRERRVEDEREEVEIDEFYNMYIGRMEWFDLLNYERTCGISAILNEQLETSSLLGSMEPMSLSFPYISWSKMTKRKLIGSLESDFEMVYVAQSCLCWEALQHQYRKVEALASSASLGGAFYDNVAGKFQQFQVLLERFLENERADQKRFWNYVQGRFSMKNLLQVPEISGYVENEEGMKRDPVFSREAMKAIEQSIRTFWVFLKTENKRASWKLNSHLWARSQVEDPKDLKRFDDLRKTLRKKELGMKNVLKGKKRCWLKRTKPFEEPLRLEVLFSLIDMKLVSRVLKMSVISTHQLQWGQEKLDDIDFENERVVTGPSISSCLFPPS</sequence>
<keyword evidence="3" id="KW-1185">Reference proteome</keyword>
<comment type="caution">
    <text evidence="2">The sequence shown here is derived from an EMBL/GenBank/DDBJ whole genome shotgun (WGS) entry which is preliminary data.</text>
</comment>
<dbReference type="OrthoDB" id="762807at2759"/>
<feature type="region of interest" description="Disordered" evidence="1">
    <location>
        <begin position="47"/>
        <end position="102"/>
    </location>
</feature>
<organism evidence="2 3">
    <name type="scientific">Cinnamomum micranthum f. kanehirae</name>
    <dbReference type="NCBI Taxonomy" id="337451"/>
    <lineage>
        <taxon>Eukaryota</taxon>
        <taxon>Viridiplantae</taxon>
        <taxon>Streptophyta</taxon>
        <taxon>Embryophyta</taxon>
        <taxon>Tracheophyta</taxon>
        <taxon>Spermatophyta</taxon>
        <taxon>Magnoliopsida</taxon>
        <taxon>Magnoliidae</taxon>
        <taxon>Laurales</taxon>
        <taxon>Lauraceae</taxon>
        <taxon>Cinnamomum</taxon>
    </lineage>
</organism>
<gene>
    <name evidence="2" type="ORF">CKAN_00690800</name>
</gene>
<dbReference type="Pfam" id="PF07891">
    <property type="entry name" value="DUF1666"/>
    <property type="match status" value="1"/>
</dbReference>
<feature type="compositionally biased region" description="Low complexity" evidence="1">
    <location>
        <begin position="82"/>
        <end position="93"/>
    </location>
</feature>
<dbReference type="PANTHER" id="PTHR46741:SF7">
    <property type="entry name" value="TRANSMEMBRANE PROTEIN"/>
    <property type="match status" value="1"/>
</dbReference>
<dbReference type="AlphaFoldDB" id="A0A3S3Q306"/>
<evidence type="ECO:0000256" key="1">
    <source>
        <dbReference type="SAM" id="MobiDB-lite"/>
    </source>
</evidence>
<evidence type="ECO:0008006" key="4">
    <source>
        <dbReference type="Google" id="ProtNLM"/>
    </source>
</evidence>
<dbReference type="EMBL" id="QPKB01000003">
    <property type="protein sequence ID" value="RWR78382.1"/>
    <property type="molecule type" value="Genomic_DNA"/>
</dbReference>
<dbReference type="PANTHER" id="PTHR46741">
    <property type="entry name" value="OS09G0413600 PROTEIN"/>
    <property type="match status" value="1"/>
</dbReference>
<accession>A0A3S3Q306</accession>
<protein>
    <recommendedName>
        <fullName evidence="4">Ribosomal protein L34Ae</fullName>
    </recommendedName>
</protein>
<feature type="compositionally biased region" description="Basic and acidic residues" evidence="1">
    <location>
        <begin position="64"/>
        <end position="73"/>
    </location>
</feature>
<dbReference type="InterPro" id="IPR012870">
    <property type="entry name" value="DUF1666"/>
</dbReference>
<dbReference type="Proteomes" id="UP000283530">
    <property type="component" value="Unassembled WGS sequence"/>
</dbReference>
<evidence type="ECO:0000313" key="3">
    <source>
        <dbReference type="Proteomes" id="UP000283530"/>
    </source>
</evidence>
<evidence type="ECO:0000313" key="2">
    <source>
        <dbReference type="EMBL" id="RWR78382.1"/>
    </source>
</evidence>
<name>A0A3S3Q306_9MAGN</name>